<dbReference type="EMBL" id="MDHN01000028">
    <property type="protein sequence ID" value="OFC70660.1"/>
    <property type="molecule type" value="Genomic_DNA"/>
</dbReference>
<gene>
    <name evidence="1" type="ORF">BFC18_12665</name>
</gene>
<evidence type="ECO:0000313" key="2">
    <source>
        <dbReference type="Proteomes" id="UP000175691"/>
    </source>
</evidence>
<evidence type="ECO:0000313" key="1">
    <source>
        <dbReference type="EMBL" id="OFC70660.1"/>
    </source>
</evidence>
<proteinExistence type="predicted"/>
<dbReference type="AlphaFoldDB" id="A0A1E7ZAY0"/>
<sequence>MHPWILGYWRKAFFSSKPQTSGTTHVMFCFVDHYEPQWLNKDNIELERERVDRWFNDYPKMAEKFTDADGCHPKHSFFFPEEEYREEHLNKLSDLCARGFGEIEIHLHHENDTSDNLRMVLSNFAQTLHEKHGALATDPVTGKPVYAFIHGNWALDNSHPKGHWCGVNDELIVLKETGCYVDMTFPSPDSTQPSLTNCFYYAKDDPNKPKSYNTGKLMYKNGSASGDMLIMQGPMGFNREAFKFGILPKIERADIRDNMRPSPARIDNWVDKHIHVEGQPNWIFIKIHTHGAQDVDMPALLGEPIEAMHRHLNEKYNDGEQYKLHYVSAREMYNIAKAAEAGEQGEPNDYRDFILKKPAFKRM</sequence>
<accession>A0A1E7ZAY0</accession>
<protein>
    <submittedName>
        <fullName evidence="1">Uncharacterized protein</fullName>
    </submittedName>
</protein>
<comment type="caution">
    <text evidence="1">The sequence shown here is derived from an EMBL/GenBank/DDBJ whole genome shotgun (WGS) entry which is preliminary data.</text>
</comment>
<organism evidence="1 2">
    <name type="scientific">Alteromonas confluentis</name>
    <dbReference type="NCBI Taxonomy" id="1656094"/>
    <lineage>
        <taxon>Bacteria</taxon>
        <taxon>Pseudomonadati</taxon>
        <taxon>Pseudomonadota</taxon>
        <taxon>Gammaproteobacteria</taxon>
        <taxon>Alteromonadales</taxon>
        <taxon>Alteromonadaceae</taxon>
        <taxon>Alteromonas/Salinimonas group</taxon>
        <taxon>Alteromonas</taxon>
    </lineage>
</organism>
<keyword evidence="2" id="KW-1185">Reference proteome</keyword>
<reference evidence="1 2" key="1">
    <citation type="submission" date="2016-08" db="EMBL/GenBank/DDBJ databases">
        <authorList>
            <person name="Seilhamer J.J."/>
        </authorList>
    </citation>
    <scope>NUCLEOTIDE SEQUENCE [LARGE SCALE GENOMIC DNA]</scope>
    <source>
        <strain evidence="1 2">KCTC 42603</strain>
    </source>
</reference>
<dbReference type="STRING" id="1656094.BFC18_12665"/>
<dbReference type="Proteomes" id="UP000175691">
    <property type="component" value="Unassembled WGS sequence"/>
</dbReference>
<name>A0A1E7ZAY0_9ALTE</name>